<comment type="cofactor">
    <cofactor evidence="1">
        <name>FMN</name>
        <dbReference type="ChEBI" id="CHEBI:58210"/>
    </cofactor>
</comment>
<dbReference type="InterPro" id="IPR001094">
    <property type="entry name" value="Flavdoxin-like"/>
</dbReference>
<dbReference type="Gene3D" id="3.40.50.360">
    <property type="match status" value="1"/>
</dbReference>
<dbReference type="InterPro" id="IPR003097">
    <property type="entry name" value="CysJ-like_FAD-binding"/>
</dbReference>
<dbReference type="PANTHER" id="PTHR19384:SF10">
    <property type="entry name" value="NADPH-DEPENDENT DIFLAVIN OXIDOREDUCTASE 1"/>
    <property type="match status" value="1"/>
</dbReference>
<evidence type="ECO:0000256" key="2">
    <source>
        <dbReference type="ARBA" id="ARBA00001974"/>
    </source>
</evidence>
<evidence type="ECO:0000256" key="1">
    <source>
        <dbReference type="ARBA" id="ARBA00001917"/>
    </source>
</evidence>
<keyword evidence="6" id="KW-0521">NADP</keyword>
<dbReference type="SUPFAM" id="SSF52218">
    <property type="entry name" value="Flavoproteins"/>
    <property type="match status" value="1"/>
</dbReference>
<dbReference type="GO" id="GO:0016491">
    <property type="term" value="F:oxidoreductase activity"/>
    <property type="evidence" value="ECO:0007669"/>
    <property type="project" value="UniProtKB-KW"/>
</dbReference>
<dbReference type="Gene3D" id="2.40.30.10">
    <property type="entry name" value="Translation factors"/>
    <property type="match status" value="1"/>
</dbReference>
<comment type="caution">
    <text evidence="10">The sequence shown here is derived from an EMBL/GenBank/DDBJ whole genome shotgun (WGS) entry which is preliminary data.</text>
</comment>
<dbReference type="EMBL" id="MU853353">
    <property type="protein sequence ID" value="KAK4109977.1"/>
    <property type="molecule type" value="Genomic_DNA"/>
</dbReference>
<proteinExistence type="predicted"/>
<keyword evidence="11" id="KW-1185">Reference proteome</keyword>
<dbReference type="Gene3D" id="3.40.50.80">
    <property type="entry name" value="Nucleotide-binding domain of ferredoxin-NADP reductase (FNR) module"/>
    <property type="match status" value="1"/>
</dbReference>
<dbReference type="GO" id="GO:0050660">
    <property type="term" value="F:flavin adenine dinucleotide binding"/>
    <property type="evidence" value="ECO:0007669"/>
    <property type="project" value="TreeGrafter"/>
</dbReference>
<dbReference type="Pfam" id="PF00175">
    <property type="entry name" value="NAD_binding_1"/>
    <property type="match status" value="1"/>
</dbReference>
<dbReference type="SUPFAM" id="SSF63380">
    <property type="entry name" value="Riboflavin synthase domain-like"/>
    <property type="match status" value="1"/>
</dbReference>
<dbReference type="PROSITE" id="PS51384">
    <property type="entry name" value="FAD_FR"/>
    <property type="match status" value="1"/>
</dbReference>
<evidence type="ECO:0000259" key="9">
    <source>
        <dbReference type="PROSITE" id="PS51384"/>
    </source>
</evidence>
<comment type="cofactor">
    <cofactor evidence="2">
        <name>FAD</name>
        <dbReference type="ChEBI" id="CHEBI:57692"/>
    </cofactor>
</comment>
<dbReference type="AlphaFoldDB" id="A0AAN6TAK2"/>
<dbReference type="InterPro" id="IPR008254">
    <property type="entry name" value="Flavodoxin/NO_synth"/>
</dbReference>
<evidence type="ECO:0000313" key="10">
    <source>
        <dbReference type="EMBL" id="KAK4109977.1"/>
    </source>
</evidence>
<dbReference type="GO" id="GO:0005829">
    <property type="term" value="C:cytosol"/>
    <property type="evidence" value="ECO:0007669"/>
    <property type="project" value="TreeGrafter"/>
</dbReference>
<dbReference type="PRINTS" id="PR00371">
    <property type="entry name" value="FPNCR"/>
</dbReference>
<evidence type="ECO:0000256" key="5">
    <source>
        <dbReference type="ARBA" id="ARBA00022827"/>
    </source>
</evidence>
<protein>
    <submittedName>
        <fullName evidence="10">Riboflavin synthase domain-like protein</fullName>
    </submittedName>
</protein>
<keyword evidence="7" id="KW-0560">Oxidoreductase</keyword>
<evidence type="ECO:0000256" key="4">
    <source>
        <dbReference type="ARBA" id="ARBA00022643"/>
    </source>
</evidence>
<dbReference type="Proteomes" id="UP001302812">
    <property type="component" value="Unassembled WGS sequence"/>
</dbReference>
<evidence type="ECO:0000256" key="3">
    <source>
        <dbReference type="ARBA" id="ARBA00022630"/>
    </source>
</evidence>
<evidence type="ECO:0000256" key="6">
    <source>
        <dbReference type="ARBA" id="ARBA00022857"/>
    </source>
</evidence>
<dbReference type="InterPro" id="IPR017927">
    <property type="entry name" value="FAD-bd_FR_type"/>
</dbReference>
<organism evidence="10 11">
    <name type="scientific">Canariomyces notabilis</name>
    <dbReference type="NCBI Taxonomy" id="2074819"/>
    <lineage>
        <taxon>Eukaryota</taxon>
        <taxon>Fungi</taxon>
        <taxon>Dikarya</taxon>
        <taxon>Ascomycota</taxon>
        <taxon>Pezizomycotina</taxon>
        <taxon>Sordariomycetes</taxon>
        <taxon>Sordariomycetidae</taxon>
        <taxon>Sordariales</taxon>
        <taxon>Chaetomiaceae</taxon>
        <taxon>Canariomyces</taxon>
    </lineage>
</organism>
<dbReference type="FunFam" id="3.40.50.360:FF:000034">
    <property type="entry name" value="NADPH-dependent diflavin oxidoreductase 1"/>
    <property type="match status" value="1"/>
</dbReference>
<dbReference type="InterPro" id="IPR039261">
    <property type="entry name" value="FNR_nucleotide-bd"/>
</dbReference>
<dbReference type="PANTHER" id="PTHR19384">
    <property type="entry name" value="NITRIC OXIDE SYNTHASE-RELATED"/>
    <property type="match status" value="1"/>
</dbReference>
<dbReference type="PRINTS" id="PR00369">
    <property type="entry name" value="FLAVODOXIN"/>
</dbReference>
<dbReference type="InterPro" id="IPR001433">
    <property type="entry name" value="OxRdtase_FAD/NAD-bd"/>
</dbReference>
<dbReference type="GeneID" id="89939887"/>
<feature type="domain" description="FAD-binding FR-type" evidence="9">
    <location>
        <begin position="312"/>
        <end position="563"/>
    </location>
</feature>
<gene>
    <name evidence="10" type="ORF">N656DRAFT_782438</name>
</gene>
<keyword evidence="4" id="KW-0288">FMN</keyword>
<dbReference type="PROSITE" id="PS50902">
    <property type="entry name" value="FLAVODOXIN_LIKE"/>
    <property type="match status" value="1"/>
</dbReference>
<name>A0AAN6TAK2_9PEZI</name>
<dbReference type="InterPro" id="IPR023173">
    <property type="entry name" value="NADPH_Cyt_P450_Rdtase_alpha"/>
</dbReference>
<dbReference type="RefSeq" id="XP_064667547.1">
    <property type="nucleotide sequence ID" value="XM_064815762.1"/>
</dbReference>
<keyword evidence="5" id="KW-0274">FAD</keyword>
<dbReference type="Pfam" id="PF00258">
    <property type="entry name" value="Flavodoxin_1"/>
    <property type="match status" value="1"/>
</dbReference>
<dbReference type="InterPro" id="IPR001709">
    <property type="entry name" value="Flavoprot_Pyr_Nucl_cyt_Rdtase"/>
</dbReference>
<feature type="domain" description="Flavodoxin-like" evidence="8">
    <location>
        <begin position="21"/>
        <end position="166"/>
    </location>
</feature>
<sequence>MGQPEAYQRLAQPVVIEGRSMAVLYGSETGSAQEIAVELGQMAERMHFQTTVDEMDGFKLADILRTSLVVFVTSTTGQGEMPKNACKFWKNLRREKLNNTNCLKSLRFVVFGLGDSSYLKFNWAARKLRARLLQLGASEFFKAGEGDERHDNGIDSIYIPWCKEFKAALLTGFPLPESVDPIPDDIRLPPKYPLRLLSAMDIKALRESGADVAPPTDDDLKFLALKNKSAARSHVNSPIPAAEQLQEDRRRRHPHFPACSARQDASWERENNFPVDGLDKENILKDHPEKYLLERPTAQTPDLLPPDAIPIPNTFPGRLVHNIRVTPADHWQDVRHLAFNLALSREDVKAVLHCSGNLTLRIYPKNYPEDVQELISMMGWDEMADTPIDLDSAPRGLYFRRGITTLRHLLTHNLDITAVPKRHFIKSLLAFTRDEREIERLQELTAAGNEQEFYDYTCRPRRTILELLRDFQGVRIPFDTILSLFPIIRGRDFSVCNAGKDILGDSDGIVRVEILAALVEYKTIIRKPRQGLCSRYLKHLPAGALIWVGLKAATGPQLVRDPASVSRPMIAIATGTGIAPIRALIQERAGYRHPGPTSLFFGCRNRSADFYFADEWREYPELVVYPAFSRDPVPPPESPATASSTTTTASVHKGIADILTPPEYDAGKNYVQHLIRKHAHEVGQLMLNYPIVCICGNAGRMPLSVRSALLDALVISGVVENRDMAERWFADPHNLTLWQETW</sequence>
<dbReference type="GO" id="GO:0010181">
    <property type="term" value="F:FMN binding"/>
    <property type="evidence" value="ECO:0007669"/>
    <property type="project" value="InterPro"/>
</dbReference>
<dbReference type="SUPFAM" id="SSF52343">
    <property type="entry name" value="Ferredoxin reductase-like, C-terminal NADP-linked domain"/>
    <property type="match status" value="1"/>
</dbReference>
<evidence type="ECO:0000259" key="8">
    <source>
        <dbReference type="PROSITE" id="PS50902"/>
    </source>
</evidence>
<evidence type="ECO:0000313" key="11">
    <source>
        <dbReference type="Proteomes" id="UP001302812"/>
    </source>
</evidence>
<dbReference type="Gene3D" id="1.20.990.10">
    <property type="entry name" value="NADPH-cytochrome p450 Reductase, Chain A, domain 3"/>
    <property type="match status" value="1"/>
</dbReference>
<reference evidence="10" key="2">
    <citation type="submission" date="2023-05" db="EMBL/GenBank/DDBJ databases">
        <authorList>
            <consortium name="Lawrence Berkeley National Laboratory"/>
            <person name="Steindorff A."/>
            <person name="Hensen N."/>
            <person name="Bonometti L."/>
            <person name="Westerberg I."/>
            <person name="Brannstrom I.O."/>
            <person name="Guillou S."/>
            <person name="Cros-Aarteil S."/>
            <person name="Calhoun S."/>
            <person name="Haridas S."/>
            <person name="Kuo A."/>
            <person name="Mondo S."/>
            <person name="Pangilinan J."/>
            <person name="Riley R."/>
            <person name="Labutti K."/>
            <person name="Andreopoulos B."/>
            <person name="Lipzen A."/>
            <person name="Chen C."/>
            <person name="Yanf M."/>
            <person name="Daum C."/>
            <person name="Ng V."/>
            <person name="Clum A."/>
            <person name="Ohm R."/>
            <person name="Martin F."/>
            <person name="Silar P."/>
            <person name="Natvig D."/>
            <person name="Lalanne C."/>
            <person name="Gautier V."/>
            <person name="Ament-Velasquez S.L."/>
            <person name="Kruys A."/>
            <person name="Hutchinson M.I."/>
            <person name="Powell A.J."/>
            <person name="Barry K."/>
            <person name="Miller A.N."/>
            <person name="Grigoriev I.V."/>
            <person name="Debuchy R."/>
            <person name="Gladieux P."/>
            <person name="Thoren M.H."/>
            <person name="Johannesson H."/>
        </authorList>
    </citation>
    <scope>NUCLEOTIDE SEQUENCE</scope>
    <source>
        <strain evidence="10">CBS 508.74</strain>
    </source>
</reference>
<dbReference type="InterPro" id="IPR029039">
    <property type="entry name" value="Flavoprotein-like_sf"/>
</dbReference>
<accession>A0AAN6TAK2</accession>
<reference evidence="10" key="1">
    <citation type="journal article" date="2023" name="Mol. Phylogenet. Evol.">
        <title>Genome-scale phylogeny and comparative genomics of the fungal order Sordariales.</title>
        <authorList>
            <person name="Hensen N."/>
            <person name="Bonometti L."/>
            <person name="Westerberg I."/>
            <person name="Brannstrom I.O."/>
            <person name="Guillou S."/>
            <person name="Cros-Aarteil S."/>
            <person name="Calhoun S."/>
            <person name="Haridas S."/>
            <person name="Kuo A."/>
            <person name="Mondo S."/>
            <person name="Pangilinan J."/>
            <person name="Riley R."/>
            <person name="LaButti K."/>
            <person name="Andreopoulos B."/>
            <person name="Lipzen A."/>
            <person name="Chen C."/>
            <person name="Yan M."/>
            <person name="Daum C."/>
            <person name="Ng V."/>
            <person name="Clum A."/>
            <person name="Steindorff A."/>
            <person name="Ohm R.A."/>
            <person name="Martin F."/>
            <person name="Silar P."/>
            <person name="Natvig D.O."/>
            <person name="Lalanne C."/>
            <person name="Gautier V."/>
            <person name="Ament-Velasquez S.L."/>
            <person name="Kruys A."/>
            <person name="Hutchinson M.I."/>
            <person name="Powell A.J."/>
            <person name="Barry K."/>
            <person name="Miller A.N."/>
            <person name="Grigoriev I.V."/>
            <person name="Debuchy R."/>
            <person name="Gladieux P."/>
            <person name="Hiltunen Thoren M."/>
            <person name="Johannesson H."/>
        </authorList>
    </citation>
    <scope>NUCLEOTIDE SEQUENCE</scope>
    <source>
        <strain evidence="10">CBS 508.74</strain>
    </source>
</reference>
<keyword evidence="3" id="KW-0285">Flavoprotein</keyword>
<evidence type="ECO:0000256" key="7">
    <source>
        <dbReference type="ARBA" id="ARBA00023002"/>
    </source>
</evidence>
<dbReference type="InterPro" id="IPR017938">
    <property type="entry name" value="Riboflavin_synthase-like_b-brl"/>
</dbReference>
<dbReference type="Pfam" id="PF00667">
    <property type="entry name" value="FAD_binding_1"/>
    <property type="match status" value="1"/>
</dbReference>